<dbReference type="Proteomes" id="UP000092445">
    <property type="component" value="Unassembled WGS sequence"/>
</dbReference>
<dbReference type="AlphaFoldDB" id="A0A1A9ZUC4"/>
<evidence type="ECO:0000313" key="2">
    <source>
        <dbReference type="Proteomes" id="UP000092445"/>
    </source>
</evidence>
<dbReference type="VEuPathDB" id="VectorBase:GPAI025318"/>
<keyword evidence="2" id="KW-1185">Reference proteome</keyword>
<sequence length="102" mass="12056">MGMPQEYNKRTFKPTYNLSFARSISIHFGGRKQTILTHLAQSGKKWSQYDNRKRLSQWLHKDESPKHTPKRSIYHKKKMTASVYWSSACDLCRSQQKYTATN</sequence>
<protein>
    <submittedName>
        <fullName evidence="1">Uncharacterized protein</fullName>
    </submittedName>
</protein>
<evidence type="ECO:0000313" key="1">
    <source>
        <dbReference type="EnsemblMetazoa" id="GPAI025318-PA"/>
    </source>
</evidence>
<dbReference type="STRING" id="7398.A0A1A9ZUC4"/>
<reference evidence="2" key="1">
    <citation type="submission" date="2014-03" db="EMBL/GenBank/DDBJ databases">
        <authorList>
            <person name="Aksoy S."/>
            <person name="Warren W."/>
            <person name="Wilson R.K."/>
        </authorList>
    </citation>
    <scope>NUCLEOTIDE SEQUENCE [LARGE SCALE GENOMIC DNA]</scope>
    <source>
        <strain evidence="2">IAEA</strain>
    </source>
</reference>
<dbReference type="EnsemblMetazoa" id="GPAI025318-RA">
    <property type="protein sequence ID" value="GPAI025318-PA"/>
    <property type="gene ID" value="GPAI025318"/>
</dbReference>
<reference evidence="1" key="2">
    <citation type="submission" date="2020-05" db="UniProtKB">
        <authorList>
            <consortium name="EnsemblMetazoa"/>
        </authorList>
    </citation>
    <scope>IDENTIFICATION</scope>
    <source>
        <strain evidence="1">IAEA</strain>
    </source>
</reference>
<dbReference type="Gene3D" id="3.30.420.10">
    <property type="entry name" value="Ribonuclease H-like superfamily/Ribonuclease H"/>
    <property type="match status" value="1"/>
</dbReference>
<dbReference type="Pfam" id="PF01359">
    <property type="entry name" value="Transposase_1"/>
    <property type="match status" value="1"/>
</dbReference>
<name>A0A1A9ZUC4_GLOPL</name>
<organism evidence="1 2">
    <name type="scientific">Glossina pallidipes</name>
    <name type="common">Tsetse fly</name>
    <dbReference type="NCBI Taxonomy" id="7398"/>
    <lineage>
        <taxon>Eukaryota</taxon>
        <taxon>Metazoa</taxon>
        <taxon>Ecdysozoa</taxon>
        <taxon>Arthropoda</taxon>
        <taxon>Hexapoda</taxon>
        <taxon>Insecta</taxon>
        <taxon>Pterygota</taxon>
        <taxon>Neoptera</taxon>
        <taxon>Endopterygota</taxon>
        <taxon>Diptera</taxon>
        <taxon>Brachycera</taxon>
        <taxon>Muscomorpha</taxon>
        <taxon>Hippoboscoidea</taxon>
        <taxon>Glossinidae</taxon>
        <taxon>Glossina</taxon>
    </lineage>
</organism>
<dbReference type="InterPro" id="IPR036397">
    <property type="entry name" value="RNaseH_sf"/>
</dbReference>
<dbReference type="InterPro" id="IPR001888">
    <property type="entry name" value="Transposase_1"/>
</dbReference>
<accession>A0A1A9ZUC4</accession>
<proteinExistence type="predicted"/>
<dbReference type="GO" id="GO:0003676">
    <property type="term" value="F:nucleic acid binding"/>
    <property type="evidence" value="ECO:0007669"/>
    <property type="project" value="InterPro"/>
</dbReference>